<evidence type="ECO:0000256" key="1">
    <source>
        <dbReference type="ARBA" id="ARBA00022527"/>
    </source>
</evidence>
<sequence length="630" mass="74525">MQMNYREALLQQFGNNLVNPEQKGQGAFSKVYKCQNAFGEYVAIKVVNLAEAKPFVIPYLKNEVELLKMSDNENVIKLFEAQETQFMLFLVLEYCECDVKSMMKRYFNNKLPEDLVIVILKQLVNGLHYLHKNNIIHRDLKLDNIGVVITPEDLCKLTTSKQNLNVEILKNASYKLLDLGLAKQFINQTKTVTFAGTEINMAPEVLERKPYSFEADIYSLGVCLYQMVTGEYPYYDNLYQKKQFELIKEENANFEIIQNKELRNLIQQMLKYNVSERLTFSQLYQSSYIFNSQEVIPSLLERSLIKNQKFYDLNYQNDSSQLMQKYSQVKIQQNEQFDKFQILEVKDNSSQNIIIEKLKKLQISDSTMNNQGNILNQQFEVKSSQLRSQIRKPKSQISINFQKWNQHKNICKLLQNICEDLLTLIKTIPKVLKYLSFEGEFETYLQYFSQFGENMITQLKREINSLEDHSSQLEQQNLNKSLEQIEFSNIYQQQSLTFSKSLYRMRKYLKQIDSIQDMKELISFDITNEAFQRNNSIIYNQIIGLLQSIYYEEKRMDKDEYKLLNNFNCTLYVLLIKLALLQAALNNKCQLQEDHIINCIPQNFEENPDHLLDYLDQIRDQYQIQYYNNK</sequence>
<dbReference type="GO" id="GO:0005776">
    <property type="term" value="C:autophagosome"/>
    <property type="evidence" value="ECO:0007669"/>
    <property type="project" value="TreeGrafter"/>
</dbReference>
<organism evidence="7 8">
    <name type="scientific">Paramecium octaurelia</name>
    <dbReference type="NCBI Taxonomy" id="43137"/>
    <lineage>
        <taxon>Eukaryota</taxon>
        <taxon>Sar</taxon>
        <taxon>Alveolata</taxon>
        <taxon>Ciliophora</taxon>
        <taxon>Intramacronucleata</taxon>
        <taxon>Oligohymenophorea</taxon>
        <taxon>Peniculida</taxon>
        <taxon>Parameciidae</taxon>
        <taxon>Paramecium</taxon>
    </lineage>
</organism>
<reference evidence="7" key="1">
    <citation type="submission" date="2021-01" db="EMBL/GenBank/DDBJ databases">
        <authorList>
            <consortium name="Genoscope - CEA"/>
            <person name="William W."/>
        </authorList>
    </citation>
    <scope>NUCLEOTIDE SEQUENCE</scope>
</reference>
<dbReference type="PANTHER" id="PTHR24348">
    <property type="entry name" value="SERINE/THREONINE-PROTEIN KINASE UNC-51-RELATED"/>
    <property type="match status" value="1"/>
</dbReference>
<gene>
    <name evidence="7" type="ORF">POCTA_138.1.T0420063</name>
</gene>
<evidence type="ECO:0000256" key="2">
    <source>
        <dbReference type="ARBA" id="ARBA00022679"/>
    </source>
</evidence>
<dbReference type="GO" id="GO:0016020">
    <property type="term" value="C:membrane"/>
    <property type="evidence" value="ECO:0007669"/>
    <property type="project" value="TreeGrafter"/>
</dbReference>
<dbReference type="GO" id="GO:0005829">
    <property type="term" value="C:cytosol"/>
    <property type="evidence" value="ECO:0007669"/>
    <property type="project" value="TreeGrafter"/>
</dbReference>
<keyword evidence="1" id="KW-0723">Serine/threonine-protein kinase</keyword>
<evidence type="ECO:0000256" key="4">
    <source>
        <dbReference type="ARBA" id="ARBA00022777"/>
    </source>
</evidence>
<keyword evidence="4" id="KW-0418">Kinase</keyword>
<dbReference type="GO" id="GO:0000407">
    <property type="term" value="C:phagophore assembly site"/>
    <property type="evidence" value="ECO:0007669"/>
    <property type="project" value="TreeGrafter"/>
</dbReference>
<keyword evidence="3" id="KW-0547">Nucleotide-binding</keyword>
<dbReference type="OMA" id="VIVILKQ"/>
<keyword evidence="2" id="KW-0808">Transferase</keyword>
<evidence type="ECO:0000256" key="5">
    <source>
        <dbReference type="ARBA" id="ARBA00022840"/>
    </source>
</evidence>
<proteinExistence type="predicted"/>
<dbReference type="FunFam" id="1.10.510.10:FF:001747">
    <property type="entry name" value="Uncharacterized protein"/>
    <property type="match status" value="1"/>
</dbReference>
<evidence type="ECO:0000259" key="6">
    <source>
        <dbReference type="PROSITE" id="PS50011"/>
    </source>
</evidence>
<feature type="domain" description="Protein kinase" evidence="6">
    <location>
        <begin position="17"/>
        <end position="289"/>
    </location>
</feature>
<dbReference type="InterPro" id="IPR045269">
    <property type="entry name" value="Atg1-like"/>
</dbReference>
<dbReference type="Pfam" id="PF00069">
    <property type="entry name" value="Pkinase"/>
    <property type="match status" value="1"/>
</dbReference>
<dbReference type="GO" id="GO:0010506">
    <property type="term" value="P:regulation of autophagy"/>
    <property type="evidence" value="ECO:0007669"/>
    <property type="project" value="InterPro"/>
</dbReference>
<dbReference type="OrthoDB" id="5987198at2759"/>
<dbReference type="GO" id="GO:0005524">
    <property type="term" value="F:ATP binding"/>
    <property type="evidence" value="ECO:0007669"/>
    <property type="project" value="UniProtKB-KW"/>
</dbReference>
<dbReference type="GO" id="GO:0000045">
    <property type="term" value="P:autophagosome assembly"/>
    <property type="evidence" value="ECO:0007669"/>
    <property type="project" value="TreeGrafter"/>
</dbReference>
<dbReference type="FunFam" id="3.30.200.20:FF:000131">
    <property type="entry name" value="Dual specificity protein kinase TTK"/>
    <property type="match status" value="1"/>
</dbReference>
<protein>
    <recommendedName>
        <fullName evidence="6">Protein kinase domain-containing protein</fullName>
    </recommendedName>
</protein>
<dbReference type="EMBL" id="CAJJDP010000042">
    <property type="protein sequence ID" value="CAD8162654.1"/>
    <property type="molecule type" value="Genomic_DNA"/>
</dbReference>
<keyword evidence="5" id="KW-0067">ATP-binding</keyword>
<dbReference type="PROSITE" id="PS50011">
    <property type="entry name" value="PROTEIN_KINASE_DOM"/>
    <property type="match status" value="1"/>
</dbReference>
<keyword evidence="8" id="KW-1185">Reference proteome</keyword>
<comment type="caution">
    <text evidence="7">The sequence shown here is derived from an EMBL/GenBank/DDBJ whole genome shotgun (WGS) entry which is preliminary data.</text>
</comment>
<dbReference type="InterPro" id="IPR000719">
    <property type="entry name" value="Prot_kinase_dom"/>
</dbReference>
<dbReference type="Proteomes" id="UP000683925">
    <property type="component" value="Unassembled WGS sequence"/>
</dbReference>
<dbReference type="PANTHER" id="PTHR24348:SF22">
    <property type="entry name" value="NON-SPECIFIC SERINE_THREONINE PROTEIN KINASE"/>
    <property type="match status" value="1"/>
</dbReference>
<evidence type="ECO:0000313" key="7">
    <source>
        <dbReference type="EMBL" id="CAD8162654.1"/>
    </source>
</evidence>
<dbReference type="AlphaFoldDB" id="A0A8S1UE64"/>
<evidence type="ECO:0000313" key="8">
    <source>
        <dbReference type="Proteomes" id="UP000683925"/>
    </source>
</evidence>
<dbReference type="GO" id="GO:0004674">
    <property type="term" value="F:protein serine/threonine kinase activity"/>
    <property type="evidence" value="ECO:0007669"/>
    <property type="project" value="UniProtKB-KW"/>
</dbReference>
<evidence type="ECO:0000256" key="3">
    <source>
        <dbReference type="ARBA" id="ARBA00022741"/>
    </source>
</evidence>
<dbReference type="SMART" id="SM00220">
    <property type="entry name" value="S_TKc"/>
    <property type="match status" value="1"/>
</dbReference>
<accession>A0A8S1UE64</accession>
<name>A0A8S1UE64_PAROT</name>